<feature type="transmembrane region" description="Helical" evidence="5">
    <location>
        <begin position="250"/>
        <end position="280"/>
    </location>
</feature>
<evidence type="ECO:0000313" key="7">
    <source>
        <dbReference type="EMBL" id="CAD9636587.1"/>
    </source>
</evidence>
<dbReference type="GO" id="GO:0001518">
    <property type="term" value="C:voltage-gated sodium channel complex"/>
    <property type="evidence" value="ECO:0007669"/>
    <property type="project" value="TreeGrafter"/>
</dbReference>
<dbReference type="InterPro" id="IPR018247">
    <property type="entry name" value="EF_Hand_1_Ca_BS"/>
</dbReference>
<evidence type="ECO:0000259" key="6">
    <source>
        <dbReference type="PROSITE" id="PS50222"/>
    </source>
</evidence>
<accession>A0A7S2VL55</accession>
<feature type="transmembrane region" description="Helical" evidence="5">
    <location>
        <begin position="121"/>
        <end position="144"/>
    </location>
</feature>
<dbReference type="InterPro" id="IPR002048">
    <property type="entry name" value="EF_hand_dom"/>
</dbReference>
<dbReference type="Gene3D" id="1.20.120.350">
    <property type="entry name" value="Voltage-gated potassium channels. Chain C"/>
    <property type="match status" value="1"/>
</dbReference>
<dbReference type="PROSITE" id="PS00018">
    <property type="entry name" value="EF_HAND_1"/>
    <property type="match status" value="1"/>
</dbReference>
<feature type="transmembrane region" description="Helical" evidence="5">
    <location>
        <begin position="165"/>
        <end position="193"/>
    </location>
</feature>
<dbReference type="EMBL" id="HBGW01085876">
    <property type="protein sequence ID" value="CAD9636587.1"/>
    <property type="molecule type" value="Transcribed_RNA"/>
</dbReference>
<evidence type="ECO:0000256" key="5">
    <source>
        <dbReference type="SAM" id="Phobius"/>
    </source>
</evidence>
<feature type="transmembrane region" description="Helical" evidence="5">
    <location>
        <begin position="97"/>
        <end position="115"/>
    </location>
</feature>
<dbReference type="InterPro" id="IPR027359">
    <property type="entry name" value="Volt_channel_dom_sf"/>
</dbReference>
<dbReference type="SUPFAM" id="SSF81324">
    <property type="entry name" value="Voltage-gated potassium channels"/>
    <property type="match status" value="1"/>
</dbReference>
<dbReference type="InterPro" id="IPR005821">
    <property type="entry name" value="Ion_trans_dom"/>
</dbReference>
<keyword evidence="4 5" id="KW-0472">Membrane</keyword>
<dbReference type="InterPro" id="IPR043203">
    <property type="entry name" value="VGCC_Ca_Na"/>
</dbReference>
<proteinExistence type="predicted"/>
<dbReference type="Pfam" id="PF00520">
    <property type="entry name" value="Ion_trans"/>
    <property type="match status" value="1"/>
</dbReference>
<gene>
    <name evidence="7" type="ORF">BRAN1462_LOCUS54409</name>
</gene>
<sequence length="608" mass="66867">MKEKIRQSAAKEEYDVANFYHTTGVWQAIARHSHFEKLTLGVIAFNALWISIDTDLNFADLLIEANPEFQIAEHAFCIYFCFEWYVRFKSFKVKRNGLKDGWFVFDSCLVGMMFGETWVMNAVMILAGGASAGGLGDASILRMARLLRLSRMARMARLFRAMPELLILIKGMVAAMRSVIFTLSLLAIVMYVFGIAFTQLVGDSVKDPEGNALFATVHQSMHTLLLDGTLMDGTGTVVQVLAEQSPVYVIMFYLFILLAALTVMNMLIGVLCEVVSAVAATEKETLMVAFVKGKVKQVMEEGGLDSDGDGTISKEEFSKILEYPDACRALEEVGVDVYNLVDNVDFIFGGEESMDGEMQERQLSFGDFMDLVLTLRGSNTATVKDIVDLRKFINVSHQRLRDEFTTKSKVLEGESNVRPASLLDSPENVQFQASNSCCPPKCHEPSSPPATASFADAQCDLKAKLAAWSPPAHAAGSGGALRHARLVEALVTAQAELQRFMEVLPPAEFSRGDGAAGHPALPGSLPDTAAEEQRLQVPAGQTARTMSFCLQNPLRVRWLPGQLSELQGSLYTLQNSLSAGLGDLQRLHERREVRPLPPPTKAQETLLM</sequence>
<reference evidence="7" key="1">
    <citation type="submission" date="2021-01" db="EMBL/GenBank/DDBJ databases">
        <authorList>
            <person name="Corre E."/>
            <person name="Pelletier E."/>
            <person name="Niang G."/>
            <person name="Scheremetjew M."/>
            <person name="Finn R."/>
            <person name="Kale V."/>
            <person name="Holt S."/>
            <person name="Cochrane G."/>
            <person name="Meng A."/>
            <person name="Brown T."/>
            <person name="Cohen L."/>
        </authorList>
    </citation>
    <scope>NUCLEOTIDE SEQUENCE</scope>
    <source>
        <strain evidence="7">RCC3387</strain>
    </source>
</reference>
<dbReference type="PANTHER" id="PTHR10037:SF62">
    <property type="entry name" value="SODIUM CHANNEL PROTEIN 60E"/>
    <property type="match status" value="1"/>
</dbReference>
<protein>
    <recommendedName>
        <fullName evidence="6">EF-hand domain-containing protein</fullName>
    </recommendedName>
</protein>
<dbReference type="AlphaFoldDB" id="A0A7S2VL55"/>
<evidence type="ECO:0000256" key="1">
    <source>
        <dbReference type="ARBA" id="ARBA00004141"/>
    </source>
</evidence>
<dbReference type="GO" id="GO:0005509">
    <property type="term" value="F:calcium ion binding"/>
    <property type="evidence" value="ECO:0007669"/>
    <property type="project" value="InterPro"/>
</dbReference>
<evidence type="ECO:0000256" key="3">
    <source>
        <dbReference type="ARBA" id="ARBA00022989"/>
    </source>
</evidence>
<evidence type="ECO:0000256" key="4">
    <source>
        <dbReference type="ARBA" id="ARBA00023136"/>
    </source>
</evidence>
<name>A0A7S2VL55_9DINO</name>
<evidence type="ECO:0000256" key="2">
    <source>
        <dbReference type="ARBA" id="ARBA00022692"/>
    </source>
</evidence>
<dbReference type="PANTHER" id="PTHR10037">
    <property type="entry name" value="VOLTAGE-GATED CATION CHANNEL CALCIUM AND SODIUM"/>
    <property type="match status" value="1"/>
</dbReference>
<feature type="domain" description="EF-hand" evidence="6">
    <location>
        <begin position="304"/>
        <end position="327"/>
    </location>
</feature>
<keyword evidence="3 5" id="KW-1133">Transmembrane helix</keyword>
<dbReference type="PROSITE" id="PS50222">
    <property type="entry name" value="EF_HAND_2"/>
    <property type="match status" value="1"/>
</dbReference>
<keyword evidence="2 5" id="KW-0812">Transmembrane</keyword>
<dbReference type="GO" id="GO:0005248">
    <property type="term" value="F:voltage-gated sodium channel activity"/>
    <property type="evidence" value="ECO:0007669"/>
    <property type="project" value="TreeGrafter"/>
</dbReference>
<comment type="subcellular location">
    <subcellularLocation>
        <location evidence="1">Membrane</location>
        <topology evidence="1">Multi-pass membrane protein</topology>
    </subcellularLocation>
</comment>
<dbReference type="Gene3D" id="1.10.287.70">
    <property type="match status" value="1"/>
</dbReference>
<organism evidence="7">
    <name type="scientific">Zooxanthella nutricula</name>
    <dbReference type="NCBI Taxonomy" id="1333877"/>
    <lineage>
        <taxon>Eukaryota</taxon>
        <taxon>Sar</taxon>
        <taxon>Alveolata</taxon>
        <taxon>Dinophyceae</taxon>
        <taxon>Peridiniales</taxon>
        <taxon>Peridiniales incertae sedis</taxon>
        <taxon>Zooxanthella</taxon>
    </lineage>
</organism>